<gene>
    <name evidence="7" type="ORF">ESA94_00730</name>
</gene>
<comment type="caution">
    <text evidence="7">The sequence shown here is derived from an EMBL/GenBank/DDBJ whole genome shotgun (WGS) entry which is preliminary data.</text>
</comment>
<dbReference type="PANTHER" id="PTHR43133:SF46">
    <property type="entry name" value="RNA POLYMERASE SIGMA-70 FACTOR ECF SUBFAMILY"/>
    <property type="match status" value="1"/>
</dbReference>
<evidence type="ECO:0000256" key="4">
    <source>
        <dbReference type="ARBA" id="ARBA00023163"/>
    </source>
</evidence>
<feature type="domain" description="RNA polymerase sigma-70 region 2" evidence="5">
    <location>
        <begin position="26"/>
        <end position="90"/>
    </location>
</feature>
<dbReference type="Gene3D" id="1.10.10.10">
    <property type="entry name" value="Winged helix-like DNA-binding domain superfamily/Winged helix DNA-binding domain"/>
    <property type="match status" value="1"/>
</dbReference>
<sequence length="191" mass="21849">MEVLKDLQLQIALHNDIRAYRQLYLLLSDRLQHFSFSITKSREGAEEIVSDAFIKIWQKRSQLHGIDNLKAYLYTTTRNLSLNYIAKQSKSPVRVLNEVPAETIIELNSPEEMLIAKETFISIEQVVHRLPAQCKAVFQLVKEEGLKYKEVASELNISVFTVRNQMSIATKKIGKALFVVVQEPFAQAVSN</sequence>
<dbReference type="AlphaFoldDB" id="A0A4Q1CLJ9"/>
<dbReference type="InterPro" id="IPR013324">
    <property type="entry name" value="RNA_pol_sigma_r3/r4-like"/>
</dbReference>
<comment type="similarity">
    <text evidence="1">Belongs to the sigma-70 factor family. ECF subfamily.</text>
</comment>
<dbReference type="GO" id="GO:0016987">
    <property type="term" value="F:sigma factor activity"/>
    <property type="evidence" value="ECO:0007669"/>
    <property type="project" value="UniProtKB-KW"/>
</dbReference>
<evidence type="ECO:0000313" key="7">
    <source>
        <dbReference type="EMBL" id="RXK61575.1"/>
    </source>
</evidence>
<dbReference type="OrthoDB" id="659361at2"/>
<dbReference type="SUPFAM" id="SSF88946">
    <property type="entry name" value="Sigma2 domain of RNA polymerase sigma factors"/>
    <property type="match status" value="1"/>
</dbReference>
<dbReference type="InterPro" id="IPR036388">
    <property type="entry name" value="WH-like_DNA-bd_sf"/>
</dbReference>
<protein>
    <submittedName>
        <fullName evidence="7">RNA polymerase sigma-70 factor</fullName>
    </submittedName>
</protein>
<dbReference type="Proteomes" id="UP000290204">
    <property type="component" value="Unassembled WGS sequence"/>
</dbReference>
<dbReference type="InterPro" id="IPR013249">
    <property type="entry name" value="RNA_pol_sigma70_r4_t2"/>
</dbReference>
<name>A0A4Q1CLJ9_9BACT</name>
<dbReference type="InterPro" id="IPR014327">
    <property type="entry name" value="RNA_pol_sigma70_bacteroid"/>
</dbReference>
<feature type="domain" description="RNA polymerase sigma factor 70 region 4 type 2" evidence="6">
    <location>
        <begin position="122"/>
        <end position="172"/>
    </location>
</feature>
<dbReference type="NCBIfam" id="TIGR02937">
    <property type="entry name" value="sigma70-ECF"/>
    <property type="match status" value="1"/>
</dbReference>
<dbReference type="RefSeq" id="WP_129128948.1">
    <property type="nucleotide sequence ID" value="NZ_SDHW01000001.1"/>
</dbReference>
<evidence type="ECO:0000256" key="1">
    <source>
        <dbReference type="ARBA" id="ARBA00010641"/>
    </source>
</evidence>
<evidence type="ECO:0000313" key="8">
    <source>
        <dbReference type="Proteomes" id="UP000290204"/>
    </source>
</evidence>
<evidence type="ECO:0000256" key="3">
    <source>
        <dbReference type="ARBA" id="ARBA00023082"/>
    </source>
</evidence>
<dbReference type="InterPro" id="IPR014284">
    <property type="entry name" value="RNA_pol_sigma-70_dom"/>
</dbReference>
<keyword evidence="3" id="KW-0731">Sigma factor</keyword>
<keyword evidence="4" id="KW-0804">Transcription</keyword>
<evidence type="ECO:0000259" key="5">
    <source>
        <dbReference type="Pfam" id="PF04542"/>
    </source>
</evidence>
<dbReference type="InterPro" id="IPR039425">
    <property type="entry name" value="RNA_pol_sigma-70-like"/>
</dbReference>
<evidence type="ECO:0000259" key="6">
    <source>
        <dbReference type="Pfam" id="PF08281"/>
    </source>
</evidence>
<dbReference type="PANTHER" id="PTHR43133">
    <property type="entry name" value="RNA POLYMERASE ECF-TYPE SIGMA FACTO"/>
    <property type="match status" value="1"/>
</dbReference>
<dbReference type="NCBIfam" id="TIGR02985">
    <property type="entry name" value="Sig70_bacteroi1"/>
    <property type="match status" value="1"/>
</dbReference>
<evidence type="ECO:0000256" key="2">
    <source>
        <dbReference type="ARBA" id="ARBA00023015"/>
    </source>
</evidence>
<dbReference type="Pfam" id="PF08281">
    <property type="entry name" value="Sigma70_r4_2"/>
    <property type="match status" value="1"/>
</dbReference>
<accession>A0A4Q1CLJ9</accession>
<dbReference type="InterPro" id="IPR007627">
    <property type="entry name" value="RNA_pol_sigma70_r2"/>
</dbReference>
<dbReference type="Pfam" id="PF04542">
    <property type="entry name" value="Sigma70_r2"/>
    <property type="match status" value="1"/>
</dbReference>
<keyword evidence="8" id="KW-1185">Reference proteome</keyword>
<dbReference type="GO" id="GO:0003677">
    <property type="term" value="F:DNA binding"/>
    <property type="evidence" value="ECO:0007669"/>
    <property type="project" value="InterPro"/>
</dbReference>
<dbReference type="SUPFAM" id="SSF88659">
    <property type="entry name" value="Sigma3 and sigma4 domains of RNA polymerase sigma factors"/>
    <property type="match status" value="1"/>
</dbReference>
<keyword evidence="2" id="KW-0805">Transcription regulation</keyword>
<reference evidence="7 8" key="1">
    <citation type="submission" date="2019-01" db="EMBL/GenBank/DDBJ databases">
        <title>Lacibacter sp. strain TTM-7.</title>
        <authorList>
            <person name="Chen W.-M."/>
        </authorList>
    </citation>
    <scope>NUCLEOTIDE SEQUENCE [LARGE SCALE GENOMIC DNA]</scope>
    <source>
        <strain evidence="7 8">TTM-7</strain>
    </source>
</reference>
<dbReference type="GO" id="GO:0006352">
    <property type="term" value="P:DNA-templated transcription initiation"/>
    <property type="evidence" value="ECO:0007669"/>
    <property type="project" value="InterPro"/>
</dbReference>
<dbReference type="InterPro" id="IPR013325">
    <property type="entry name" value="RNA_pol_sigma_r2"/>
</dbReference>
<proteinExistence type="inferred from homology"/>
<dbReference type="EMBL" id="SDHW01000001">
    <property type="protein sequence ID" value="RXK61575.1"/>
    <property type="molecule type" value="Genomic_DNA"/>
</dbReference>
<dbReference type="Gene3D" id="1.10.1740.10">
    <property type="match status" value="1"/>
</dbReference>
<organism evidence="7 8">
    <name type="scientific">Lacibacter luteus</name>
    <dbReference type="NCBI Taxonomy" id="2508719"/>
    <lineage>
        <taxon>Bacteria</taxon>
        <taxon>Pseudomonadati</taxon>
        <taxon>Bacteroidota</taxon>
        <taxon>Chitinophagia</taxon>
        <taxon>Chitinophagales</taxon>
        <taxon>Chitinophagaceae</taxon>
        <taxon>Lacibacter</taxon>
    </lineage>
</organism>